<sequence>MAIIIKTDNPNLLLDKIYEGLASRKVEKWTVIPDGRITPSPLLWKNEAFLKPQIWVEESELRFGLIKRKDRKYITSKLYTYFHVKFVEMLLANFETDFKEVTVTAFSTPPDNF</sequence>
<dbReference type="AlphaFoldDB" id="A0A1G4G7W6"/>
<gene>
    <name evidence="1" type="ORF">ING2E5A_1819</name>
</gene>
<accession>A0A1G4G7W6</accession>
<proteinExistence type="predicted"/>
<dbReference type="STRING" id="1642646.ING2E5A_1819"/>
<evidence type="ECO:0000313" key="2">
    <source>
        <dbReference type="Proteomes" id="UP000178485"/>
    </source>
</evidence>
<dbReference type="RefSeq" id="WP_071137079.1">
    <property type="nucleotide sequence ID" value="NZ_DUQN01000097.1"/>
</dbReference>
<dbReference type="EMBL" id="LT608328">
    <property type="protein sequence ID" value="SCM58463.1"/>
    <property type="molecule type" value="Genomic_DNA"/>
</dbReference>
<name>A0A1G4G7W6_9BACT</name>
<reference evidence="1 2" key="1">
    <citation type="submission" date="2016-08" db="EMBL/GenBank/DDBJ databases">
        <authorList>
            <person name="Seilhamer J.J."/>
        </authorList>
    </citation>
    <scope>NUCLEOTIDE SEQUENCE [LARGE SCALE GENOMIC DNA]</scope>
    <source>
        <strain evidence="1">ING2-E5A</strain>
    </source>
</reference>
<organism evidence="1 2">
    <name type="scientific">Petrimonas mucosa</name>
    <dbReference type="NCBI Taxonomy" id="1642646"/>
    <lineage>
        <taxon>Bacteria</taxon>
        <taxon>Pseudomonadati</taxon>
        <taxon>Bacteroidota</taxon>
        <taxon>Bacteroidia</taxon>
        <taxon>Bacteroidales</taxon>
        <taxon>Dysgonomonadaceae</taxon>
        <taxon>Petrimonas</taxon>
    </lineage>
</organism>
<dbReference type="Proteomes" id="UP000178485">
    <property type="component" value="Chromosome i"/>
</dbReference>
<keyword evidence="2" id="KW-1185">Reference proteome</keyword>
<dbReference type="KEGG" id="pmuc:ING2E5A_1819"/>
<protein>
    <submittedName>
        <fullName evidence="1">Uncharacterized protein</fullName>
    </submittedName>
</protein>
<evidence type="ECO:0000313" key="1">
    <source>
        <dbReference type="EMBL" id="SCM58463.1"/>
    </source>
</evidence>